<dbReference type="EC" id="2.4.-.-" evidence="2"/>
<dbReference type="GO" id="GO:0016757">
    <property type="term" value="F:glycosyltransferase activity"/>
    <property type="evidence" value="ECO:0007669"/>
    <property type="project" value="UniProtKB-KW"/>
</dbReference>
<dbReference type="PANTHER" id="PTHR22916">
    <property type="entry name" value="GLYCOSYLTRANSFERASE"/>
    <property type="match status" value="1"/>
</dbReference>
<keyword evidence="2" id="KW-0808">Transferase</keyword>
<dbReference type="SUPFAM" id="SSF53448">
    <property type="entry name" value="Nucleotide-diphospho-sugar transferases"/>
    <property type="match status" value="1"/>
</dbReference>
<dbReference type="Pfam" id="PF00535">
    <property type="entry name" value="Glycos_transf_2"/>
    <property type="match status" value="1"/>
</dbReference>
<evidence type="ECO:0000313" key="3">
    <source>
        <dbReference type="Proteomes" id="UP001323798"/>
    </source>
</evidence>
<reference evidence="2 3" key="1">
    <citation type="submission" date="2023-11" db="EMBL/GenBank/DDBJ databases">
        <title>Genome sequence of Microbacterium rhizosphaerae KACC 19337.</title>
        <authorList>
            <person name="Choi H."/>
            <person name="Kim S."/>
            <person name="Kim Y."/>
            <person name="Kwon S.-W."/>
            <person name="Heo J."/>
        </authorList>
    </citation>
    <scope>NUCLEOTIDE SEQUENCE [LARGE SCALE GENOMIC DNA]</scope>
    <source>
        <strain evidence="2 3">KACC 19337</strain>
    </source>
</reference>
<organism evidence="2 3">
    <name type="scientific">Microbacterium rhizosphaerae</name>
    <dbReference type="NCBI Taxonomy" id="1678237"/>
    <lineage>
        <taxon>Bacteria</taxon>
        <taxon>Bacillati</taxon>
        <taxon>Actinomycetota</taxon>
        <taxon>Actinomycetes</taxon>
        <taxon>Micrococcales</taxon>
        <taxon>Microbacteriaceae</taxon>
        <taxon>Microbacterium</taxon>
    </lineage>
</organism>
<evidence type="ECO:0000313" key="2">
    <source>
        <dbReference type="EMBL" id="WPR90825.1"/>
    </source>
</evidence>
<dbReference type="EMBL" id="CP139368">
    <property type="protein sequence ID" value="WPR90825.1"/>
    <property type="molecule type" value="Genomic_DNA"/>
</dbReference>
<sequence length="299" mass="33409">MDSAAPAPVVDLCMPFWGDPDDLKAAVRSILDQTDPHWRLTVIDDCYPVDVKPFFDGIDDPRIVYRRNESNVGITENFRRAVAAATGPLVVVMGSDDLLLPNYVHLMRKTAQANSDVDIFQLGVTVIGSDGEPGGSLADTVKLRLLTPRHATTLRGEDLARSLLVGDWLYWPSLMFRTDTVRRFEFHDDLPIILDLALLLDLALDGRALRYEPTQAFAYRRHSESLSQQSLLDGTRFADERRYYRSIAQITQSLGWKRAARAAKWRIMSRLHGIALLPAILLHGSSAARVSALKLAFAP</sequence>
<dbReference type="CDD" id="cd00761">
    <property type="entry name" value="Glyco_tranf_GTA_type"/>
    <property type="match status" value="1"/>
</dbReference>
<feature type="domain" description="Glycosyltransferase 2-like" evidence="1">
    <location>
        <begin position="12"/>
        <end position="122"/>
    </location>
</feature>
<gene>
    <name evidence="2" type="ORF">SM116_05900</name>
</gene>
<protein>
    <submittedName>
        <fullName evidence="2">Glycosyltransferase</fullName>
        <ecNumber evidence="2">2.4.-.-</ecNumber>
    </submittedName>
</protein>
<dbReference type="InterPro" id="IPR029044">
    <property type="entry name" value="Nucleotide-diphossugar_trans"/>
</dbReference>
<dbReference type="PANTHER" id="PTHR22916:SF3">
    <property type="entry name" value="UDP-GLCNAC:BETAGAL BETA-1,3-N-ACETYLGLUCOSAMINYLTRANSFERASE-LIKE PROTEIN 1"/>
    <property type="match status" value="1"/>
</dbReference>
<dbReference type="RefSeq" id="WP_320943529.1">
    <property type="nucleotide sequence ID" value="NZ_BAABEU010000004.1"/>
</dbReference>
<dbReference type="Proteomes" id="UP001323798">
    <property type="component" value="Chromosome"/>
</dbReference>
<proteinExistence type="predicted"/>
<name>A0ABZ0SQV6_9MICO</name>
<keyword evidence="2" id="KW-0328">Glycosyltransferase</keyword>
<dbReference type="InterPro" id="IPR001173">
    <property type="entry name" value="Glyco_trans_2-like"/>
</dbReference>
<keyword evidence="3" id="KW-1185">Reference proteome</keyword>
<accession>A0ABZ0SQV6</accession>
<dbReference type="Gene3D" id="3.90.550.10">
    <property type="entry name" value="Spore Coat Polysaccharide Biosynthesis Protein SpsA, Chain A"/>
    <property type="match status" value="1"/>
</dbReference>
<evidence type="ECO:0000259" key="1">
    <source>
        <dbReference type="Pfam" id="PF00535"/>
    </source>
</evidence>